<dbReference type="GO" id="GO:0004674">
    <property type="term" value="F:protein serine/threonine kinase activity"/>
    <property type="evidence" value="ECO:0007669"/>
    <property type="project" value="UniProtKB-KW"/>
</dbReference>
<accession>A0A2B7Z2S7</accession>
<evidence type="ECO:0000256" key="3">
    <source>
        <dbReference type="ARBA" id="ARBA00022679"/>
    </source>
</evidence>
<protein>
    <recommendedName>
        <fullName evidence="1">non-specific serine/threonine protein kinase</fullName>
        <ecNumber evidence="1">2.7.11.1</ecNumber>
    </recommendedName>
</protein>
<dbReference type="Gene3D" id="1.10.510.10">
    <property type="entry name" value="Transferase(Phosphotransferase) domain 1"/>
    <property type="match status" value="1"/>
</dbReference>
<dbReference type="SUPFAM" id="SSF56112">
    <property type="entry name" value="Protein kinase-like (PK-like)"/>
    <property type="match status" value="1"/>
</dbReference>
<feature type="domain" description="Protein kinase" evidence="9">
    <location>
        <begin position="64"/>
        <end position="446"/>
    </location>
</feature>
<comment type="catalytic activity">
    <reaction evidence="8">
        <text>L-seryl-[protein] + ATP = O-phospho-L-seryl-[protein] + ADP + H(+)</text>
        <dbReference type="Rhea" id="RHEA:17989"/>
        <dbReference type="Rhea" id="RHEA-COMP:9863"/>
        <dbReference type="Rhea" id="RHEA-COMP:11604"/>
        <dbReference type="ChEBI" id="CHEBI:15378"/>
        <dbReference type="ChEBI" id="CHEBI:29999"/>
        <dbReference type="ChEBI" id="CHEBI:30616"/>
        <dbReference type="ChEBI" id="CHEBI:83421"/>
        <dbReference type="ChEBI" id="CHEBI:456216"/>
        <dbReference type="EC" id="2.7.11.1"/>
    </reaction>
</comment>
<dbReference type="Pfam" id="PF00069">
    <property type="entry name" value="Pkinase"/>
    <property type="match status" value="1"/>
</dbReference>
<dbReference type="GO" id="GO:0005524">
    <property type="term" value="F:ATP binding"/>
    <property type="evidence" value="ECO:0007669"/>
    <property type="project" value="UniProtKB-KW"/>
</dbReference>
<dbReference type="OrthoDB" id="5979581at2759"/>
<evidence type="ECO:0000256" key="6">
    <source>
        <dbReference type="ARBA" id="ARBA00022840"/>
    </source>
</evidence>
<proteinExistence type="predicted"/>
<keyword evidence="2" id="KW-0723">Serine/threonine-protein kinase</keyword>
<dbReference type="PANTHER" id="PTHR47634:SF9">
    <property type="entry name" value="PROTEIN KINASE DOMAIN-CONTAINING PROTEIN-RELATED"/>
    <property type="match status" value="1"/>
</dbReference>
<dbReference type="GO" id="GO:0005634">
    <property type="term" value="C:nucleus"/>
    <property type="evidence" value="ECO:0007669"/>
    <property type="project" value="TreeGrafter"/>
</dbReference>
<dbReference type="Proteomes" id="UP000224634">
    <property type="component" value="Unassembled WGS sequence"/>
</dbReference>
<evidence type="ECO:0000256" key="4">
    <source>
        <dbReference type="ARBA" id="ARBA00022741"/>
    </source>
</evidence>
<dbReference type="InterPro" id="IPR011009">
    <property type="entry name" value="Kinase-like_dom_sf"/>
</dbReference>
<dbReference type="InterPro" id="IPR000719">
    <property type="entry name" value="Prot_kinase_dom"/>
</dbReference>
<dbReference type="SMART" id="SM00220">
    <property type="entry name" value="S_TKc"/>
    <property type="match status" value="1"/>
</dbReference>
<dbReference type="GO" id="GO:0050684">
    <property type="term" value="P:regulation of mRNA processing"/>
    <property type="evidence" value="ECO:0007669"/>
    <property type="project" value="TreeGrafter"/>
</dbReference>
<dbReference type="AlphaFoldDB" id="A0A2B7Z2S7"/>
<comment type="catalytic activity">
    <reaction evidence="7">
        <text>L-threonyl-[protein] + ATP = O-phospho-L-threonyl-[protein] + ADP + H(+)</text>
        <dbReference type="Rhea" id="RHEA:46608"/>
        <dbReference type="Rhea" id="RHEA-COMP:11060"/>
        <dbReference type="Rhea" id="RHEA-COMP:11605"/>
        <dbReference type="ChEBI" id="CHEBI:15378"/>
        <dbReference type="ChEBI" id="CHEBI:30013"/>
        <dbReference type="ChEBI" id="CHEBI:30616"/>
        <dbReference type="ChEBI" id="CHEBI:61977"/>
        <dbReference type="ChEBI" id="CHEBI:456216"/>
        <dbReference type="EC" id="2.7.11.1"/>
    </reaction>
</comment>
<sequence>MISTYCSLRSHYARSPFGRKQRTAFCGTSAELPTDSLVEEETVPGYKATSYFPVDPGYIFNNRYEALAKIGWGTCSTVWLVRDLRRWKWQSEHYLTLKIGNCDFQDPSRANHEFQIERRIAHANPRHVGCHYLRTFVDHFEEQGPNGTHICLAYESMREPLWLLLKRCRNQRFTVKLSKGYLKLLLMGLDYLHSECNIIHTGKYLKLDNILVGFEQSSPLEDFAQAQVSNPMARKVKDGHTVYRSNNDFGHLRSFHILPKITNFGIAHGQKDPSFLNRHPIQPDHYRAPEVILGAGWAYSADIWNLGLLMWNLLEARDLFTKPLDGQGKYHPDAHLAEMIALLGPPPKDLVDREREGLKWNWEPPAHNDEGKLCSTASEFYGGPFFDENGTFLHEHLIPRDLKLEDTVTTLDGEQKEQFLLFARKMLQWLPEDRKTAKELLEDPWLSAESTRGS</sequence>
<dbReference type="EC" id="2.7.11.1" evidence="1"/>
<evidence type="ECO:0000256" key="2">
    <source>
        <dbReference type="ARBA" id="ARBA00022527"/>
    </source>
</evidence>
<keyword evidence="4" id="KW-0547">Nucleotide-binding</keyword>
<keyword evidence="3" id="KW-0808">Transferase</keyword>
<dbReference type="PANTHER" id="PTHR47634">
    <property type="entry name" value="PROTEIN KINASE DOMAIN-CONTAINING PROTEIN-RELATED"/>
    <property type="match status" value="1"/>
</dbReference>
<keyword evidence="5 10" id="KW-0418">Kinase</keyword>
<dbReference type="EMBL" id="PDNA01000007">
    <property type="protein sequence ID" value="PGH27362.1"/>
    <property type="molecule type" value="Genomic_DNA"/>
</dbReference>
<evidence type="ECO:0000256" key="5">
    <source>
        <dbReference type="ARBA" id="ARBA00022777"/>
    </source>
</evidence>
<evidence type="ECO:0000256" key="8">
    <source>
        <dbReference type="ARBA" id="ARBA00048679"/>
    </source>
</evidence>
<evidence type="ECO:0000313" key="11">
    <source>
        <dbReference type="Proteomes" id="UP000224634"/>
    </source>
</evidence>
<evidence type="ECO:0000313" key="10">
    <source>
        <dbReference type="EMBL" id="PGH27362.1"/>
    </source>
</evidence>
<dbReference type="InterPro" id="IPR051334">
    <property type="entry name" value="SRPK"/>
</dbReference>
<organism evidence="10 11">
    <name type="scientific">Polytolypa hystricis (strain UAMH7299)</name>
    <dbReference type="NCBI Taxonomy" id="1447883"/>
    <lineage>
        <taxon>Eukaryota</taxon>
        <taxon>Fungi</taxon>
        <taxon>Dikarya</taxon>
        <taxon>Ascomycota</taxon>
        <taxon>Pezizomycotina</taxon>
        <taxon>Eurotiomycetes</taxon>
        <taxon>Eurotiomycetidae</taxon>
        <taxon>Onygenales</taxon>
        <taxon>Onygenales incertae sedis</taxon>
        <taxon>Polytolypa</taxon>
    </lineage>
</organism>
<evidence type="ECO:0000256" key="7">
    <source>
        <dbReference type="ARBA" id="ARBA00047899"/>
    </source>
</evidence>
<reference evidence="10 11" key="1">
    <citation type="submission" date="2017-10" db="EMBL/GenBank/DDBJ databases">
        <title>Comparative genomics in systemic dimorphic fungi from Ajellomycetaceae.</title>
        <authorList>
            <person name="Munoz J.F."/>
            <person name="Mcewen J.G."/>
            <person name="Clay O.K."/>
            <person name="Cuomo C.A."/>
        </authorList>
    </citation>
    <scope>NUCLEOTIDE SEQUENCE [LARGE SCALE GENOMIC DNA]</scope>
    <source>
        <strain evidence="10 11">UAMH7299</strain>
    </source>
</reference>
<dbReference type="GO" id="GO:0005737">
    <property type="term" value="C:cytoplasm"/>
    <property type="evidence" value="ECO:0007669"/>
    <property type="project" value="TreeGrafter"/>
</dbReference>
<dbReference type="STRING" id="1447883.A0A2B7Z2S7"/>
<keyword evidence="6" id="KW-0067">ATP-binding</keyword>
<name>A0A2B7Z2S7_POLH7</name>
<dbReference type="GO" id="GO:0000245">
    <property type="term" value="P:spliceosomal complex assembly"/>
    <property type="evidence" value="ECO:0007669"/>
    <property type="project" value="TreeGrafter"/>
</dbReference>
<dbReference type="PROSITE" id="PS50011">
    <property type="entry name" value="PROTEIN_KINASE_DOM"/>
    <property type="match status" value="1"/>
</dbReference>
<dbReference type="Gene3D" id="3.30.200.20">
    <property type="entry name" value="Phosphorylase Kinase, domain 1"/>
    <property type="match status" value="1"/>
</dbReference>
<evidence type="ECO:0000256" key="1">
    <source>
        <dbReference type="ARBA" id="ARBA00012513"/>
    </source>
</evidence>
<comment type="caution">
    <text evidence="10">The sequence shown here is derived from an EMBL/GenBank/DDBJ whole genome shotgun (WGS) entry which is preliminary data.</text>
</comment>
<gene>
    <name evidence="10" type="ORF">AJ80_00840</name>
</gene>
<keyword evidence="11" id="KW-1185">Reference proteome</keyword>
<evidence type="ECO:0000259" key="9">
    <source>
        <dbReference type="PROSITE" id="PS50011"/>
    </source>
</evidence>